<dbReference type="Proteomes" id="UP000430120">
    <property type="component" value="Unassembled WGS sequence"/>
</dbReference>
<evidence type="ECO:0000256" key="1">
    <source>
        <dbReference type="ARBA" id="ARBA00022729"/>
    </source>
</evidence>
<feature type="chain" id="PRO_5024908958" evidence="2">
    <location>
        <begin position="25"/>
        <end position="300"/>
    </location>
</feature>
<organism evidence="4 5">
    <name type="scientific">Ideonella dechloratans</name>
    <dbReference type="NCBI Taxonomy" id="36863"/>
    <lineage>
        <taxon>Bacteria</taxon>
        <taxon>Pseudomonadati</taxon>
        <taxon>Pseudomonadota</taxon>
        <taxon>Betaproteobacteria</taxon>
        <taxon>Burkholderiales</taxon>
        <taxon>Sphaerotilaceae</taxon>
        <taxon>Ideonella</taxon>
    </lineage>
</organism>
<evidence type="ECO:0000259" key="3">
    <source>
        <dbReference type="PROSITE" id="PS50983"/>
    </source>
</evidence>
<feature type="signal peptide" evidence="2">
    <location>
        <begin position="1"/>
        <end position="24"/>
    </location>
</feature>
<dbReference type="SUPFAM" id="SSF53807">
    <property type="entry name" value="Helical backbone' metal receptor"/>
    <property type="match status" value="1"/>
</dbReference>
<dbReference type="OrthoDB" id="6495095at2"/>
<evidence type="ECO:0000256" key="2">
    <source>
        <dbReference type="SAM" id="SignalP"/>
    </source>
</evidence>
<dbReference type="PANTHER" id="PTHR30535">
    <property type="entry name" value="VITAMIN B12-BINDING PROTEIN"/>
    <property type="match status" value="1"/>
</dbReference>
<dbReference type="EMBL" id="VZPB01000063">
    <property type="protein sequence ID" value="KAB0575598.1"/>
    <property type="molecule type" value="Genomic_DNA"/>
</dbReference>
<protein>
    <submittedName>
        <fullName evidence="4">Cobalamin-binding protein</fullName>
    </submittedName>
</protein>
<dbReference type="RefSeq" id="WP_151125584.1">
    <property type="nucleotide sequence ID" value="NZ_CP088082.1"/>
</dbReference>
<keyword evidence="1 2" id="KW-0732">Signal</keyword>
<accession>A0A643F9Y3</accession>
<keyword evidence="5" id="KW-1185">Reference proteome</keyword>
<sequence length="300" mass="32402">MKTLSLCVAGLLAATMVLSGPARASVSAQDDDGRTVTLPAPARRIISLAPHTTELLYAAGAGPRIVATVRYADYPPEAKALPQVGDAHALDLERIVALKPDLIVVWMHGSSARQIERLRALKIPLFHSEAHTLEDVGEGIRRLGVLAGTEDVANAAANTYAKRVTTLRVRYSQRTPLRVFYQVWQQPLLTLNRQHLISDAIRLCGGVNVFAQQTALVPTVSPEAVLAAQPQVLVAASVGGQPDDSLALWAPFKQFEPIARHHVVWLNTDLISRQGPRIVDGAQQLCEGLDKVRADLAAKP</sequence>
<dbReference type="NCBIfam" id="NF038402">
    <property type="entry name" value="TroA_like"/>
    <property type="match status" value="1"/>
</dbReference>
<comment type="caution">
    <text evidence="4">The sequence shown here is derived from an EMBL/GenBank/DDBJ whole genome shotgun (WGS) entry which is preliminary data.</text>
</comment>
<name>A0A643F9Y3_IDEDE</name>
<reference evidence="4 5" key="1">
    <citation type="submission" date="2019-09" db="EMBL/GenBank/DDBJ databases">
        <title>Draft genome sequences of 48 bacterial type strains from the CCUG.</title>
        <authorList>
            <person name="Tunovic T."/>
            <person name="Pineiro-Iglesias B."/>
            <person name="Unosson C."/>
            <person name="Inganas E."/>
            <person name="Ohlen M."/>
            <person name="Cardew S."/>
            <person name="Jensie-Markopoulos S."/>
            <person name="Salva-Serra F."/>
            <person name="Jaen-Luchoro D."/>
            <person name="Karlsson R."/>
            <person name="Svensson-Stadler L."/>
            <person name="Chun J."/>
            <person name="Moore E."/>
        </authorList>
    </citation>
    <scope>NUCLEOTIDE SEQUENCE [LARGE SCALE GENOMIC DNA]</scope>
    <source>
        <strain evidence="4 5">CCUG 30977</strain>
    </source>
</reference>
<dbReference type="InterPro" id="IPR050902">
    <property type="entry name" value="ABC_Transporter_SBP"/>
</dbReference>
<proteinExistence type="predicted"/>
<evidence type="ECO:0000313" key="4">
    <source>
        <dbReference type="EMBL" id="KAB0575598.1"/>
    </source>
</evidence>
<evidence type="ECO:0000313" key="5">
    <source>
        <dbReference type="Proteomes" id="UP000430120"/>
    </source>
</evidence>
<dbReference type="Pfam" id="PF01497">
    <property type="entry name" value="Peripla_BP_2"/>
    <property type="match status" value="1"/>
</dbReference>
<dbReference type="PROSITE" id="PS50983">
    <property type="entry name" value="FE_B12_PBP"/>
    <property type="match status" value="1"/>
</dbReference>
<dbReference type="Gene3D" id="3.40.50.1980">
    <property type="entry name" value="Nitrogenase molybdenum iron protein domain"/>
    <property type="match status" value="2"/>
</dbReference>
<gene>
    <name evidence="4" type="ORF">F7Q92_18565</name>
</gene>
<dbReference type="PANTHER" id="PTHR30535:SF34">
    <property type="entry name" value="MOLYBDATE-BINDING PROTEIN MOLA"/>
    <property type="match status" value="1"/>
</dbReference>
<dbReference type="InterPro" id="IPR054828">
    <property type="entry name" value="Vit_B12_bind_prot"/>
</dbReference>
<feature type="domain" description="Fe/B12 periplasmic-binding" evidence="3">
    <location>
        <begin position="44"/>
        <end position="293"/>
    </location>
</feature>
<dbReference type="InterPro" id="IPR002491">
    <property type="entry name" value="ABC_transptr_periplasmic_BD"/>
</dbReference>
<dbReference type="CDD" id="cd01144">
    <property type="entry name" value="BtuF"/>
    <property type="match status" value="1"/>
</dbReference>
<dbReference type="AlphaFoldDB" id="A0A643F9Y3"/>